<dbReference type="PANTHER" id="PTHR30602">
    <property type="entry name" value="AMINO-ACID ACETYLTRANSFERASE"/>
    <property type="match status" value="1"/>
</dbReference>
<sequence length="172" mass="19063">MTPAPRPSDFTVRRARTDDVTAIRELLGRYKGILLDKPDVTLFEDIQEFWVAEHDGDGRIVGCGALHVFWLDLAEVRTLAVDPECRGMGIGARILDKLVRTAARIGVRRLFCLTFEVDFFAAHGFTEISGVPVPPQIEAELSLSADGGVAEFLDLEQVKPNTLGNTRMLRIL</sequence>
<dbReference type="Proteomes" id="UP001499854">
    <property type="component" value="Unassembled WGS sequence"/>
</dbReference>
<evidence type="ECO:0000313" key="5">
    <source>
        <dbReference type="Proteomes" id="UP001499854"/>
    </source>
</evidence>
<dbReference type="InterPro" id="IPR010167">
    <property type="entry name" value="NH2A_AcTrfase"/>
</dbReference>
<evidence type="ECO:0000313" key="4">
    <source>
        <dbReference type="EMBL" id="GAA1989624.1"/>
    </source>
</evidence>
<dbReference type="PANTHER" id="PTHR30602:SF12">
    <property type="entry name" value="AMINO-ACID ACETYLTRANSFERASE NAGS1, CHLOROPLASTIC-RELATED"/>
    <property type="match status" value="1"/>
</dbReference>
<keyword evidence="2" id="KW-0012">Acyltransferase</keyword>
<gene>
    <name evidence="4" type="ORF">GCM10009838_60810</name>
</gene>
<feature type="domain" description="N-acetyltransferase" evidence="3">
    <location>
        <begin position="10"/>
        <end position="146"/>
    </location>
</feature>
<dbReference type="PROSITE" id="PS51186">
    <property type="entry name" value="GNAT"/>
    <property type="match status" value="1"/>
</dbReference>
<evidence type="ECO:0000259" key="3">
    <source>
        <dbReference type="PROSITE" id="PS51186"/>
    </source>
</evidence>
<comment type="caution">
    <text evidence="4">The sequence shown here is derived from an EMBL/GenBank/DDBJ whole genome shotgun (WGS) entry which is preliminary data.</text>
</comment>
<dbReference type="SUPFAM" id="SSF55729">
    <property type="entry name" value="Acyl-CoA N-acyltransferases (Nat)"/>
    <property type="match status" value="1"/>
</dbReference>
<evidence type="ECO:0000256" key="1">
    <source>
        <dbReference type="ARBA" id="ARBA00022679"/>
    </source>
</evidence>
<organism evidence="4 5">
    <name type="scientific">Catenulispora subtropica</name>
    <dbReference type="NCBI Taxonomy" id="450798"/>
    <lineage>
        <taxon>Bacteria</taxon>
        <taxon>Bacillati</taxon>
        <taxon>Actinomycetota</taxon>
        <taxon>Actinomycetes</taxon>
        <taxon>Catenulisporales</taxon>
        <taxon>Catenulisporaceae</taxon>
        <taxon>Catenulispora</taxon>
    </lineage>
</organism>
<dbReference type="RefSeq" id="WP_344660589.1">
    <property type="nucleotide sequence ID" value="NZ_BAAAQM010000042.1"/>
</dbReference>
<dbReference type="Gene3D" id="3.40.630.30">
    <property type="match status" value="1"/>
</dbReference>
<dbReference type="EMBL" id="BAAAQM010000042">
    <property type="protein sequence ID" value="GAA1989624.1"/>
    <property type="molecule type" value="Genomic_DNA"/>
</dbReference>
<keyword evidence="5" id="KW-1185">Reference proteome</keyword>
<proteinExistence type="predicted"/>
<keyword evidence="1" id="KW-0808">Transferase</keyword>
<reference evidence="4 5" key="1">
    <citation type="journal article" date="2019" name="Int. J. Syst. Evol. Microbiol.">
        <title>The Global Catalogue of Microorganisms (GCM) 10K type strain sequencing project: providing services to taxonomists for standard genome sequencing and annotation.</title>
        <authorList>
            <consortium name="The Broad Institute Genomics Platform"/>
            <consortium name="The Broad Institute Genome Sequencing Center for Infectious Disease"/>
            <person name="Wu L."/>
            <person name="Ma J."/>
        </authorList>
    </citation>
    <scope>NUCLEOTIDE SEQUENCE [LARGE SCALE GENOMIC DNA]</scope>
    <source>
        <strain evidence="4 5">JCM 16013</strain>
    </source>
</reference>
<dbReference type="InterPro" id="IPR000182">
    <property type="entry name" value="GNAT_dom"/>
</dbReference>
<protein>
    <submittedName>
        <fullName evidence="4">Amino-acid N-acetyltransferase</fullName>
    </submittedName>
</protein>
<evidence type="ECO:0000256" key="2">
    <source>
        <dbReference type="ARBA" id="ARBA00023315"/>
    </source>
</evidence>
<dbReference type="CDD" id="cd04301">
    <property type="entry name" value="NAT_SF"/>
    <property type="match status" value="1"/>
</dbReference>
<dbReference type="InterPro" id="IPR016181">
    <property type="entry name" value="Acyl_CoA_acyltransferase"/>
</dbReference>
<dbReference type="NCBIfam" id="NF005921">
    <property type="entry name" value="PRK07922.1"/>
    <property type="match status" value="1"/>
</dbReference>
<accession>A0ABN2SPD8</accession>
<name>A0ABN2SPD8_9ACTN</name>
<dbReference type="Pfam" id="PF00583">
    <property type="entry name" value="Acetyltransf_1"/>
    <property type="match status" value="1"/>
</dbReference>